<keyword evidence="1" id="KW-1133">Transmembrane helix</keyword>
<evidence type="ECO:0000256" key="1">
    <source>
        <dbReference type="SAM" id="Phobius"/>
    </source>
</evidence>
<sequence length="118" mass="12343">MGVFGLPEGVTLSMVAAVLIPVAIITVLLRALPFSFLRLLKGSPFIDFLGATMPVGVMTVLVVYTFSTIAHDTAIPHGLPAALIAGALTLALHAWKRRAGLSILAGTAAYMVLVNLVF</sequence>
<dbReference type="Pfam" id="PF05437">
    <property type="entry name" value="AzlD"/>
    <property type="match status" value="1"/>
</dbReference>
<keyword evidence="1" id="KW-0472">Membrane</keyword>
<dbReference type="InterPro" id="IPR008407">
    <property type="entry name" value="Brnchd-chn_aa_trnsp_AzlD"/>
</dbReference>
<dbReference type="AlphaFoldDB" id="A0A2N6T642"/>
<organism evidence="2 3">
    <name type="scientific">Corynebacterium tuscaniense</name>
    <dbReference type="NCBI Taxonomy" id="302449"/>
    <lineage>
        <taxon>Bacteria</taxon>
        <taxon>Bacillati</taxon>
        <taxon>Actinomycetota</taxon>
        <taxon>Actinomycetes</taxon>
        <taxon>Mycobacteriales</taxon>
        <taxon>Corynebacteriaceae</taxon>
        <taxon>Corynebacterium</taxon>
    </lineage>
</organism>
<feature type="transmembrane region" description="Helical" evidence="1">
    <location>
        <begin position="45"/>
        <end position="67"/>
    </location>
</feature>
<feature type="transmembrane region" description="Helical" evidence="1">
    <location>
        <begin position="99"/>
        <end position="117"/>
    </location>
</feature>
<keyword evidence="1" id="KW-0812">Transmembrane</keyword>
<dbReference type="Proteomes" id="UP000235836">
    <property type="component" value="Unassembled WGS sequence"/>
</dbReference>
<protein>
    <submittedName>
        <fullName evidence="2">Branched-chain amino acid ABC transporter permease</fullName>
    </submittedName>
</protein>
<evidence type="ECO:0000313" key="2">
    <source>
        <dbReference type="EMBL" id="PMC64785.1"/>
    </source>
</evidence>
<evidence type="ECO:0000313" key="3">
    <source>
        <dbReference type="Proteomes" id="UP000235836"/>
    </source>
</evidence>
<feature type="transmembrane region" description="Helical" evidence="1">
    <location>
        <begin position="73"/>
        <end position="92"/>
    </location>
</feature>
<reference evidence="2 3" key="1">
    <citation type="submission" date="2017-09" db="EMBL/GenBank/DDBJ databases">
        <title>Bacterial strain isolated from the female urinary microbiota.</title>
        <authorList>
            <person name="Thomas-White K."/>
            <person name="Kumar N."/>
            <person name="Forster S."/>
            <person name="Putonti C."/>
            <person name="Lawley T."/>
            <person name="Wolfe A.J."/>
        </authorList>
    </citation>
    <scope>NUCLEOTIDE SEQUENCE [LARGE SCALE GENOMIC DNA]</scope>
    <source>
        <strain evidence="2 3">UMB0792</strain>
    </source>
</reference>
<dbReference type="RefSeq" id="WP_102723604.1">
    <property type="nucleotide sequence ID" value="NZ_PNHG01000004.1"/>
</dbReference>
<comment type="caution">
    <text evidence="2">The sequence shown here is derived from an EMBL/GenBank/DDBJ whole genome shotgun (WGS) entry which is preliminary data.</text>
</comment>
<dbReference type="PIRSF" id="PIRSF003203">
    <property type="entry name" value="AzlD"/>
    <property type="match status" value="1"/>
</dbReference>
<gene>
    <name evidence="2" type="ORF">CJ203_03765</name>
</gene>
<name>A0A2N6T642_9CORY</name>
<feature type="transmembrane region" description="Helical" evidence="1">
    <location>
        <begin position="12"/>
        <end position="33"/>
    </location>
</feature>
<dbReference type="EMBL" id="PNHG01000004">
    <property type="protein sequence ID" value="PMC64785.1"/>
    <property type="molecule type" value="Genomic_DNA"/>
</dbReference>
<accession>A0A2N6T642</accession>
<keyword evidence="3" id="KW-1185">Reference proteome</keyword>
<proteinExistence type="predicted"/>